<dbReference type="Pfam" id="PF00535">
    <property type="entry name" value="Glycos_transf_2"/>
    <property type="match status" value="1"/>
</dbReference>
<dbReference type="PANTHER" id="PTHR22916:SF3">
    <property type="entry name" value="UDP-GLCNAC:BETAGAL BETA-1,3-N-ACETYLGLUCOSAMINYLTRANSFERASE-LIKE PROTEIN 1"/>
    <property type="match status" value="1"/>
</dbReference>
<dbReference type="Proteomes" id="UP000610931">
    <property type="component" value="Unassembled WGS sequence"/>
</dbReference>
<feature type="domain" description="Glycosyltransferase 2-like" evidence="2">
    <location>
        <begin position="8"/>
        <end position="129"/>
    </location>
</feature>
<dbReference type="GO" id="GO:0016758">
    <property type="term" value="F:hexosyltransferase activity"/>
    <property type="evidence" value="ECO:0007669"/>
    <property type="project" value="UniProtKB-ARBA"/>
</dbReference>
<name>A0A8J7IND1_9FLAO</name>
<keyword evidence="1" id="KW-1133">Transmembrane helix</keyword>
<evidence type="ECO:0000259" key="2">
    <source>
        <dbReference type="Pfam" id="PF00535"/>
    </source>
</evidence>
<protein>
    <submittedName>
        <fullName evidence="3">Glycosyltransferase family 2 protein</fullName>
    </submittedName>
</protein>
<feature type="transmembrane region" description="Helical" evidence="1">
    <location>
        <begin position="287"/>
        <end position="305"/>
    </location>
</feature>
<evidence type="ECO:0000313" key="3">
    <source>
        <dbReference type="EMBL" id="MBJ6367902.1"/>
    </source>
</evidence>
<dbReference type="EMBL" id="JAELVQ010000007">
    <property type="protein sequence ID" value="MBJ6367902.1"/>
    <property type="molecule type" value="Genomic_DNA"/>
</dbReference>
<dbReference type="CDD" id="cd00761">
    <property type="entry name" value="Glyco_tranf_GTA_type"/>
    <property type="match status" value="1"/>
</dbReference>
<gene>
    <name evidence="3" type="ORF">JF259_07360</name>
</gene>
<dbReference type="PANTHER" id="PTHR22916">
    <property type="entry name" value="GLYCOSYLTRANSFERASE"/>
    <property type="match status" value="1"/>
</dbReference>
<keyword evidence="4" id="KW-1185">Reference proteome</keyword>
<evidence type="ECO:0000256" key="1">
    <source>
        <dbReference type="SAM" id="Phobius"/>
    </source>
</evidence>
<organism evidence="3 4">
    <name type="scientific">Snuella sedimenti</name>
    <dbReference type="NCBI Taxonomy" id="2798802"/>
    <lineage>
        <taxon>Bacteria</taxon>
        <taxon>Pseudomonadati</taxon>
        <taxon>Bacteroidota</taxon>
        <taxon>Flavobacteriia</taxon>
        <taxon>Flavobacteriales</taxon>
        <taxon>Flavobacteriaceae</taxon>
        <taxon>Snuella</taxon>
    </lineage>
</organism>
<dbReference type="InterPro" id="IPR001173">
    <property type="entry name" value="Glyco_trans_2-like"/>
</dbReference>
<proteinExistence type="predicted"/>
<reference evidence="3" key="1">
    <citation type="submission" date="2020-12" db="EMBL/GenBank/DDBJ databases">
        <title>Snuella sp. nov., isolated from sediment in Incheon.</title>
        <authorList>
            <person name="Kim W."/>
        </authorList>
    </citation>
    <scope>NUCLEOTIDE SEQUENCE</scope>
    <source>
        <strain evidence="3">CAU 1569</strain>
    </source>
</reference>
<keyword evidence="1" id="KW-0812">Transmembrane</keyword>
<keyword evidence="1" id="KW-0472">Membrane</keyword>
<dbReference type="InterPro" id="IPR029044">
    <property type="entry name" value="Nucleotide-diphossugar_trans"/>
</dbReference>
<evidence type="ECO:0000313" key="4">
    <source>
        <dbReference type="Proteomes" id="UP000610931"/>
    </source>
</evidence>
<sequence length="314" mass="37391">MGKDFLVSVIIPTYNRAHLLGETLQSVLNQSYEFWECIIVDDGSTDNTREEVLKFCNLDNRFSYYVRPDSYLKGANTCRKYGFELSKGLYINWLDSDDVLINDKLEKQIRVLEKQDKSVCVSNAEFFDQIPNDCPENLWSDKLIVDNVKDALVLQKVRWATGALLWKRDVVHINNWKEGLQGGQEWLFNILSAFYLQESDFCFLDETVLFVRNSNESITRDASLVFRFNNYLLARILLLEHLFDVRKPEFYKYFNRTYLFSLKYIKLLASKGRFKFIFRLSRLIYKYSKPFFLKFWFGLFFYAIFKKDYFLKGI</sequence>
<dbReference type="AlphaFoldDB" id="A0A8J7IND1"/>
<dbReference type="SUPFAM" id="SSF53448">
    <property type="entry name" value="Nucleotide-diphospho-sugar transferases"/>
    <property type="match status" value="1"/>
</dbReference>
<dbReference type="Gene3D" id="3.90.550.10">
    <property type="entry name" value="Spore Coat Polysaccharide Biosynthesis Protein SpsA, Chain A"/>
    <property type="match status" value="1"/>
</dbReference>
<dbReference type="RefSeq" id="WP_199114666.1">
    <property type="nucleotide sequence ID" value="NZ_JAELVQ010000007.1"/>
</dbReference>
<accession>A0A8J7IND1</accession>
<comment type="caution">
    <text evidence="3">The sequence shown here is derived from an EMBL/GenBank/DDBJ whole genome shotgun (WGS) entry which is preliminary data.</text>
</comment>